<accession>A0A3N2RGG2</accession>
<evidence type="ECO:0000256" key="1">
    <source>
        <dbReference type="SAM" id="MobiDB-lite"/>
    </source>
</evidence>
<comment type="caution">
    <text evidence="2">The sequence shown here is derived from an EMBL/GenBank/DDBJ whole genome shotgun (WGS) entry which is preliminary data.</text>
</comment>
<feature type="region of interest" description="Disordered" evidence="1">
    <location>
        <begin position="115"/>
        <end position="135"/>
    </location>
</feature>
<dbReference type="Proteomes" id="UP000275910">
    <property type="component" value="Unassembled WGS sequence"/>
</dbReference>
<evidence type="ECO:0000313" key="2">
    <source>
        <dbReference type="EMBL" id="ROU06519.1"/>
    </source>
</evidence>
<proteinExistence type="predicted"/>
<gene>
    <name evidence="2" type="ORF">D9T17_13800</name>
</gene>
<dbReference type="EMBL" id="RCTY01000033">
    <property type="protein sequence ID" value="ROU06519.1"/>
    <property type="molecule type" value="Genomic_DNA"/>
</dbReference>
<dbReference type="AlphaFoldDB" id="A0A3N2RGG2"/>
<reference evidence="2 3" key="1">
    <citation type="submission" date="2018-10" db="EMBL/GenBank/DDBJ databases">
        <title>The genome of Lysobacter enzymogenes OH11.</title>
        <authorList>
            <person name="Liu F."/>
            <person name="Zhao Y."/>
            <person name="Qian G."/>
            <person name="Chen Y."/>
            <person name="Xu H."/>
        </authorList>
    </citation>
    <scope>NUCLEOTIDE SEQUENCE [LARGE SCALE GENOMIC DNA]</scope>
    <source>
        <strain evidence="2 3">OH11</strain>
    </source>
</reference>
<protein>
    <submittedName>
        <fullName evidence="2">Uncharacterized protein</fullName>
    </submittedName>
</protein>
<organism evidence="2 3">
    <name type="scientific">Lysobacter enzymogenes</name>
    <dbReference type="NCBI Taxonomy" id="69"/>
    <lineage>
        <taxon>Bacteria</taxon>
        <taxon>Pseudomonadati</taxon>
        <taxon>Pseudomonadota</taxon>
        <taxon>Gammaproteobacteria</taxon>
        <taxon>Lysobacterales</taxon>
        <taxon>Lysobacteraceae</taxon>
        <taxon>Lysobacter</taxon>
    </lineage>
</organism>
<evidence type="ECO:0000313" key="3">
    <source>
        <dbReference type="Proteomes" id="UP000275910"/>
    </source>
</evidence>
<name>A0A3N2RGG2_LYSEN</name>
<sequence>MESIAKRWKDNFENLGDRLELLHRAHDYHRLAENAPALTMSDKSVRLWIKAVRSCSSWDFVSSEKKSDALIGKTLACQSTCGAAASSVRDRIASGTVAAPAQMLLTANRQLPDLPCSGNDAGPGGNVVAGSADAQ</sequence>